<dbReference type="InterPro" id="IPR023393">
    <property type="entry name" value="START-like_dom_sf"/>
</dbReference>
<gene>
    <name evidence="2" type="ORF">EVOR1521_LOCUS3276</name>
</gene>
<protein>
    <recommendedName>
        <fullName evidence="1">START domain-containing protein</fullName>
    </recommendedName>
</protein>
<dbReference type="GO" id="GO:0008289">
    <property type="term" value="F:lipid binding"/>
    <property type="evidence" value="ECO:0007669"/>
    <property type="project" value="InterPro"/>
</dbReference>
<evidence type="ECO:0000259" key="1">
    <source>
        <dbReference type="PROSITE" id="PS50848"/>
    </source>
</evidence>
<dbReference type="AlphaFoldDB" id="A0AA36MMG0"/>
<dbReference type="EMBL" id="CAUJNA010000198">
    <property type="protein sequence ID" value="CAJ1373470.1"/>
    <property type="molecule type" value="Genomic_DNA"/>
</dbReference>
<dbReference type="PROSITE" id="PS50848">
    <property type="entry name" value="START"/>
    <property type="match status" value="1"/>
</dbReference>
<proteinExistence type="predicted"/>
<feature type="domain" description="START" evidence="1">
    <location>
        <begin position="63"/>
        <end position="308"/>
    </location>
</feature>
<dbReference type="InterPro" id="IPR002913">
    <property type="entry name" value="START_lipid-bd_dom"/>
</dbReference>
<accession>A0AA36MMG0</accession>
<reference evidence="2" key="1">
    <citation type="submission" date="2023-08" db="EMBL/GenBank/DDBJ databases">
        <authorList>
            <person name="Chen Y."/>
            <person name="Shah S."/>
            <person name="Dougan E. K."/>
            <person name="Thang M."/>
            <person name="Chan C."/>
        </authorList>
    </citation>
    <scope>NUCLEOTIDE SEQUENCE</scope>
</reference>
<evidence type="ECO:0000313" key="2">
    <source>
        <dbReference type="EMBL" id="CAJ1373470.1"/>
    </source>
</evidence>
<sequence length="308" mass="33602">MLLLRRFAPSRALRAGAPRAAAFLAAPKAPGAGWKPFLAVAAISFLGNRDIYCEAPTEELHLSKADESLLVKILDDGVENLCKWALAPASWWDECHSLRLGGLKDAKHFTRRMEGFPIRLQMVSAEWEDVSLKELLVLSEASETCLKLTFDPVINSMTTRLRFGDGRARLLRTMTNPTLMGLISAREVDSVLREPEKLPDGTVAGGGIGLQSPLLVDKVKESEWILALAAVPPSAGKVRAVDHTSGFIFQPCDAAAKSGDDCKGRWKVHYILLSEAGGGVPLWAADKGVSKAMADWFTAAHKEWASWR</sequence>
<dbReference type="Proteomes" id="UP001178507">
    <property type="component" value="Unassembled WGS sequence"/>
</dbReference>
<dbReference type="SUPFAM" id="SSF55961">
    <property type="entry name" value="Bet v1-like"/>
    <property type="match status" value="1"/>
</dbReference>
<comment type="caution">
    <text evidence="2">The sequence shown here is derived from an EMBL/GenBank/DDBJ whole genome shotgun (WGS) entry which is preliminary data.</text>
</comment>
<evidence type="ECO:0000313" key="3">
    <source>
        <dbReference type="Proteomes" id="UP001178507"/>
    </source>
</evidence>
<dbReference type="Gene3D" id="3.30.530.20">
    <property type="match status" value="1"/>
</dbReference>
<keyword evidence="3" id="KW-1185">Reference proteome</keyword>
<name>A0AA36MMG0_9DINO</name>
<organism evidence="2 3">
    <name type="scientific">Effrenium voratum</name>
    <dbReference type="NCBI Taxonomy" id="2562239"/>
    <lineage>
        <taxon>Eukaryota</taxon>
        <taxon>Sar</taxon>
        <taxon>Alveolata</taxon>
        <taxon>Dinophyceae</taxon>
        <taxon>Suessiales</taxon>
        <taxon>Symbiodiniaceae</taxon>
        <taxon>Effrenium</taxon>
    </lineage>
</organism>